<feature type="domain" description="PHD-type" evidence="6">
    <location>
        <begin position="290"/>
        <end position="429"/>
    </location>
</feature>
<name>A0ABQ9I4C3_9NEOP</name>
<dbReference type="PANTHER" id="PTHR13793">
    <property type="entry name" value="PHD FINGER PROTEINS"/>
    <property type="match status" value="1"/>
</dbReference>
<dbReference type="PROSITE" id="PS51805">
    <property type="entry name" value="EPHD"/>
    <property type="match status" value="1"/>
</dbReference>
<dbReference type="InterPro" id="IPR034732">
    <property type="entry name" value="EPHD"/>
</dbReference>
<accession>A0ABQ9I4C3</accession>
<dbReference type="InterPro" id="IPR050701">
    <property type="entry name" value="Histone_Mod_Regulator"/>
</dbReference>
<evidence type="ECO:0000256" key="5">
    <source>
        <dbReference type="SAM" id="MobiDB-lite"/>
    </source>
</evidence>
<dbReference type="SMART" id="SM00249">
    <property type="entry name" value="PHD"/>
    <property type="match status" value="2"/>
</dbReference>
<keyword evidence="2" id="KW-0863">Zinc-finger</keyword>
<comment type="caution">
    <text evidence="7">The sequence shown here is derived from an EMBL/GenBank/DDBJ whole genome shotgun (WGS) entry which is preliminary data.</text>
</comment>
<dbReference type="InterPro" id="IPR013083">
    <property type="entry name" value="Znf_RING/FYVE/PHD"/>
</dbReference>
<dbReference type="Gene3D" id="3.30.40.10">
    <property type="entry name" value="Zinc/RING finger domain, C3HC4 (zinc finger)"/>
    <property type="match status" value="2"/>
</dbReference>
<evidence type="ECO:0000313" key="8">
    <source>
        <dbReference type="Proteomes" id="UP001159363"/>
    </source>
</evidence>
<evidence type="ECO:0000313" key="7">
    <source>
        <dbReference type="EMBL" id="KAJ8891216.1"/>
    </source>
</evidence>
<evidence type="ECO:0000256" key="1">
    <source>
        <dbReference type="ARBA" id="ARBA00022723"/>
    </source>
</evidence>
<dbReference type="Proteomes" id="UP001159363">
    <property type="component" value="Chromosome 3"/>
</dbReference>
<evidence type="ECO:0000256" key="3">
    <source>
        <dbReference type="ARBA" id="ARBA00022833"/>
    </source>
</evidence>
<keyword evidence="4" id="KW-0175">Coiled coil</keyword>
<proteinExistence type="predicted"/>
<feature type="compositionally biased region" description="Basic residues" evidence="5">
    <location>
        <begin position="662"/>
        <end position="673"/>
    </location>
</feature>
<evidence type="ECO:0000256" key="4">
    <source>
        <dbReference type="SAM" id="Coils"/>
    </source>
</evidence>
<dbReference type="CDD" id="cd15674">
    <property type="entry name" value="ePHD_PHF14"/>
    <property type="match status" value="1"/>
</dbReference>
<evidence type="ECO:0000259" key="6">
    <source>
        <dbReference type="PROSITE" id="PS51805"/>
    </source>
</evidence>
<protein>
    <recommendedName>
        <fullName evidence="6">PHD-type domain-containing protein</fullName>
    </recommendedName>
</protein>
<reference evidence="7 8" key="1">
    <citation type="submission" date="2023-02" db="EMBL/GenBank/DDBJ databases">
        <title>LHISI_Scaffold_Assembly.</title>
        <authorList>
            <person name="Stuart O.P."/>
            <person name="Cleave R."/>
            <person name="Magrath M.J.L."/>
            <person name="Mikheyev A.S."/>
        </authorList>
    </citation>
    <scope>NUCLEOTIDE SEQUENCE [LARGE SCALE GENOMIC DNA]</scope>
    <source>
        <strain evidence="7">Daus_M_001</strain>
        <tissue evidence="7">Leg muscle</tissue>
    </source>
</reference>
<dbReference type="PANTHER" id="PTHR13793:SF150">
    <property type="entry name" value="PHD FINGER PROTEIN 14"/>
    <property type="match status" value="1"/>
</dbReference>
<feature type="coiled-coil region" evidence="4">
    <location>
        <begin position="581"/>
        <end position="615"/>
    </location>
</feature>
<feature type="region of interest" description="Disordered" evidence="5">
    <location>
        <begin position="650"/>
        <end position="680"/>
    </location>
</feature>
<sequence>MTTAQLNMKDAAKVLICCGCLGDRSDDANEIVECDGCGVTVHEGNTTVCVRVGETAYLVRQRVLNIFSDLQLQRPLDADTNQRVLPTAYWSTHPSSLVTQATSTTSPLVPGCYGVSDTASVSSTVSSCSTEPWFCEACRAGVTDPTCELCPNSGQQLRVRPEMVRPDFQCKLRIRTRYWNRVSTQSTALTRQGLKEREKLPLLASGRLHELSSALVTSIAKLNPKEQAQALRHLQDPMTPEILRDLFADPICTGPEEYPWWVVGYLSQPERPPTSAIAYFDPAILRPAPQPTAVGGLQLSYPPLDYASGRHVHVHVCVCEGGIFKETDVGKWVHLVCALYIPGVAFGEVDKLSSVTLFEMPYSKWGAKTCCLCEDERFARTGVCIGCDAGMCRTFFHVTCAHREGLLSETHSEEVDQADPFYAHCKMHTDKMLMKRRRRNWLALQLRTRQRQLDFQQDGHSNSAEQLRIQRKLAKYRQKYLNSKTSRVPPWVPTQKMPRLLTTSASACRKLMLKAELMGIDTQVLEMQEAQMAALADIRKKWHIQPAFRYMATLSLSGRSVEQEYFLVEFIGYYLDRNLRLSSMKRKLEELMDINQQLQEEHHAVRHKYEQVIKESAEVGRVNAGLKQVVGKYHTALSYISPSKSLANVDDLGKLPSPPQRSQHRHSVSTARHKTGEHAC</sequence>
<gene>
    <name evidence="7" type="ORF">PR048_010731</name>
</gene>
<keyword evidence="3" id="KW-0862">Zinc</keyword>
<dbReference type="Pfam" id="PF13832">
    <property type="entry name" value="zf-HC5HC2H_2"/>
    <property type="match status" value="1"/>
</dbReference>
<dbReference type="InterPro" id="IPR001965">
    <property type="entry name" value="Znf_PHD"/>
</dbReference>
<organism evidence="7 8">
    <name type="scientific">Dryococelus australis</name>
    <dbReference type="NCBI Taxonomy" id="614101"/>
    <lineage>
        <taxon>Eukaryota</taxon>
        <taxon>Metazoa</taxon>
        <taxon>Ecdysozoa</taxon>
        <taxon>Arthropoda</taxon>
        <taxon>Hexapoda</taxon>
        <taxon>Insecta</taxon>
        <taxon>Pterygota</taxon>
        <taxon>Neoptera</taxon>
        <taxon>Polyneoptera</taxon>
        <taxon>Phasmatodea</taxon>
        <taxon>Verophasmatodea</taxon>
        <taxon>Anareolatae</taxon>
        <taxon>Phasmatidae</taxon>
        <taxon>Eurycanthinae</taxon>
        <taxon>Dryococelus</taxon>
    </lineage>
</organism>
<dbReference type="EMBL" id="JARBHB010000003">
    <property type="protein sequence ID" value="KAJ8891216.1"/>
    <property type="molecule type" value="Genomic_DNA"/>
</dbReference>
<evidence type="ECO:0000256" key="2">
    <source>
        <dbReference type="ARBA" id="ARBA00022771"/>
    </source>
</evidence>
<keyword evidence="8" id="KW-1185">Reference proteome</keyword>
<keyword evidence="1" id="KW-0479">Metal-binding</keyword>